<accession>A0ABQ8MM31</accession>
<dbReference type="InterPro" id="IPR042158">
    <property type="entry name" value="PLCXD1/2/3"/>
</dbReference>
<dbReference type="PROSITE" id="PS50007">
    <property type="entry name" value="PIPLC_X_DOMAIN"/>
    <property type="match status" value="2"/>
</dbReference>
<dbReference type="CDD" id="cd08616">
    <property type="entry name" value="PI-PLCXD1c"/>
    <property type="match status" value="2"/>
</dbReference>
<name>A0ABQ8MM31_LABRO</name>
<evidence type="ECO:0000313" key="3">
    <source>
        <dbReference type="EMBL" id="KAI2663296.1"/>
    </source>
</evidence>
<dbReference type="InterPro" id="IPR017946">
    <property type="entry name" value="PLC-like_Pdiesterase_TIM-brl"/>
</dbReference>
<dbReference type="Proteomes" id="UP000830375">
    <property type="component" value="Unassembled WGS sequence"/>
</dbReference>
<dbReference type="CDD" id="cd16448">
    <property type="entry name" value="RING-H2"/>
    <property type="match status" value="1"/>
</dbReference>
<feature type="domain" description="Phosphatidylinositol-specific phospholipase C X" evidence="2">
    <location>
        <begin position="17"/>
        <end position="188"/>
    </location>
</feature>
<dbReference type="SMART" id="SM00148">
    <property type="entry name" value="PLCXc"/>
    <property type="match status" value="1"/>
</dbReference>
<keyword evidence="4" id="KW-1185">Reference proteome</keyword>
<organism evidence="3 4">
    <name type="scientific">Labeo rohita</name>
    <name type="common">Indian major carp</name>
    <name type="synonym">Cyprinus rohita</name>
    <dbReference type="NCBI Taxonomy" id="84645"/>
    <lineage>
        <taxon>Eukaryota</taxon>
        <taxon>Metazoa</taxon>
        <taxon>Chordata</taxon>
        <taxon>Craniata</taxon>
        <taxon>Vertebrata</taxon>
        <taxon>Euteleostomi</taxon>
        <taxon>Actinopterygii</taxon>
        <taxon>Neopterygii</taxon>
        <taxon>Teleostei</taxon>
        <taxon>Ostariophysi</taxon>
        <taxon>Cypriniformes</taxon>
        <taxon>Cyprinidae</taxon>
        <taxon>Labeoninae</taxon>
        <taxon>Labeonini</taxon>
        <taxon>Labeo</taxon>
    </lineage>
</organism>
<evidence type="ECO:0000313" key="4">
    <source>
        <dbReference type="Proteomes" id="UP000830375"/>
    </source>
</evidence>
<evidence type="ECO:0000256" key="1">
    <source>
        <dbReference type="SAM" id="MobiDB-lite"/>
    </source>
</evidence>
<dbReference type="PANTHER" id="PTHR13593:SF24">
    <property type="entry name" value="PI-PLC X DOMAIN-CONTAINING PROTEIN 1"/>
    <property type="match status" value="1"/>
</dbReference>
<protein>
    <submittedName>
        <fullName evidence="3">PI-PLC X domain-containing protein 1</fullName>
    </submittedName>
</protein>
<proteinExistence type="predicted"/>
<feature type="region of interest" description="Disordered" evidence="1">
    <location>
        <begin position="574"/>
        <end position="606"/>
    </location>
</feature>
<dbReference type="EMBL" id="JACTAM010000006">
    <property type="protein sequence ID" value="KAI2663296.1"/>
    <property type="molecule type" value="Genomic_DNA"/>
</dbReference>
<dbReference type="Gene3D" id="3.20.20.190">
    <property type="entry name" value="Phosphatidylinositol (PI) phosphodiesterase"/>
    <property type="match status" value="2"/>
</dbReference>
<reference evidence="3 4" key="1">
    <citation type="submission" date="2022-01" db="EMBL/GenBank/DDBJ databases">
        <title>A high-quality chromosome-level genome assembly of rohu carp, Labeo rohita.</title>
        <authorList>
            <person name="Arick M.A. II"/>
            <person name="Hsu C.-Y."/>
            <person name="Magbanua Z."/>
            <person name="Pechanova O."/>
            <person name="Grover C."/>
            <person name="Miller E."/>
            <person name="Thrash A."/>
            <person name="Ezzel L."/>
            <person name="Alam S."/>
            <person name="Benzie J."/>
            <person name="Hamilton M."/>
            <person name="Karsi A."/>
            <person name="Lawrence M.L."/>
            <person name="Peterson D.G."/>
        </authorList>
    </citation>
    <scope>NUCLEOTIDE SEQUENCE [LARGE SCALE GENOMIC DNA]</scope>
    <source>
        <strain evidence="4">BAU-BD-2019</strain>
        <tissue evidence="3">Blood</tissue>
    </source>
</reference>
<dbReference type="InterPro" id="IPR000909">
    <property type="entry name" value="PLipase_C_PInositol-sp_X_dom"/>
</dbReference>
<sequence length="761" mass="87279">MAETESLADWMSNLNEKFTKIPLSQLAIPGSHDAMAYSLDMDSSVLEPEKLKALDKMFSTFLRPIVKKWGTAQEKNISEQLDAGMRYFDLRVAGKPESSDLFFYHGLYTTMTVKEGMTELEKWLGQHTKEVVILAFSHFKEMSDDQHTELTNFLKEHFKTKLCPKPQVPSLKDCWESGYQVILSYDNRKVDDPVLWPRIEYWWADNSDPKEGLFVAGLNLTFDGNDMLLYLTKSLKEKTMLAYPLLLDWVKEQHPGSDKESVNIIAGDFVGVNSFAQDIIKLNNADSERLCISSGSDWMSEMPSGFWDIPLWNLSIPGSHDTMSYCLDERSSVLKSLPWVVQVLDTFFPCIVRPCIIKWATTQEDSITNQLDLGIRFLDLRIAHKIKDPDKVFYFAHGIYSLLTVKEALTEVAHWLDQHSKEVVIIALSAFDGMNLDQHKDLIQFLLSTFDKKMCPNHIVPSLQQCWNHNYQVILSYDDSAAFGYEELWPQCEYWWADTSDPNNSLQSMTMSSYSLLLNWVKQQRPGPYQTCLNIICADFVGAFNNEFTQLLRLFNMENEEEEDEIFTTFQGGYEGQEDVEEQEEEEEEQEEEEPDAERKSSWDVPIPSRSLASRRASLPCPAQLNAMHLNRLHATTMSPSPVYLSHWPQRGEARPCSRFSHVANSEEGTHTNSSTCDRHPHAIPTIPEVHEPLERKPRFRSRNVMSLSDADSLCLICHDDLRKGGGVIRELHCSHSFHSEVKLQTSETSCQNITNDQIQL</sequence>
<dbReference type="Pfam" id="PF00388">
    <property type="entry name" value="PI-PLC-X"/>
    <property type="match status" value="1"/>
</dbReference>
<gene>
    <name evidence="3" type="ORF">H4Q32_011790</name>
</gene>
<comment type="caution">
    <text evidence="3">The sequence shown here is derived from an EMBL/GenBank/DDBJ whole genome shotgun (WGS) entry which is preliminary data.</text>
</comment>
<dbReference type="SUPFAM" id="SSF51695">
    <property type="entry name" value="PLC-like phosphodiesterases"/>
    <property type="match status" value="2"/>
</dbReference>
<dbReference type="Pfam" id="PF26146">
    <property type="entry name" value="PI-PLC_X"/>
    <property type="match status" value="1"/>
</dbReference>
<dbReference type="PANTHER" id="PTHR13593">
    <property type="match status" value="1"/>
</dbReference>
<feature type="compositionally biased region" description="Acidic residues" evidence="1">
    <location>
        <begin position="576"/>
        <end position="596"/>
    </location>
</feature>
<dbReference type="InterPro" id="IPR051057">
    <property type="entry name" value="PI-PLC_domain"/>
</dbReference>
<evidence type="ECO:0000259" key="2">
    <source>
        <dbReference type="SMART" id="SM00148"/>
    </source>
</evidence>